<name>A0ABP0F3V6_CLALP</name>
<evidence type="ECO:0000313" key="11">
    <source>
        <dbReference type="Proteomes" id="UP001642483"/>
    </source>
</evidence>
<keyword evidence="5" id="KW-0418">Kinase</keyword>
<evidence type="ECO:0000259" key="9">
    <source>
        <dbReference type="PROSITE" id="PS50011"/>
    </source>
</evidence>
<dbReference type="SUPFAM" id="SSF56112">
    <property type="entry name" value="Protein kinase-like (PK-like)"/>
    <property type="match status" value="1"/>
</dbReference>
<dbReference type="PROSITE" id="PS50011">
    <property type="entry name" value="PROTEIN_KINASE_DOM"/>
    <property type="match status" value="1"/>
</dbReference>
<protein>
    <recommendedName>
        <fullName evidence="1">non-specific serine/threonine protein kinase</fullName>
        <ecNumber evidence="1">2.7.11.1</ecNumber>
    </recommendedName>
</protein>
<organism evidence="10 11">
    <name type="scientific">Clavelina lepadiformis</name>
    <name type="common">Light-bulb sea squirt</name>
    <name type="synonym">Ascidia lepadiformis</name>
    <dbReference type="NCBI Taxonomy" id="159417"/>
    <lineage>
        <taxon>Eukaryota</taxon>
        <taxon>Metazoa</taxon>
        <taxon>Chordata</taxon>
        <taxon>Tunicata</taxon>
        <taxon>Ascidiacea</taxon>
        <taxon>Aplousobranchia</taxon>
        <taxon>Clavelinidae</taxon>
        <taxon>Clavelina</taxon>
    </lineage>
</organism>
<evidence type="ECO:0000256" key="8">
    <source>
        <dbReference type="SAM" id="MobiDB-lite"/>
    </source>
</evidence>
<proteinExistence type="predicted"/>
<accession>A0ABP0F3V6</accession>
<feature type="domain" description="Protein kinase" evidence="9">
    <location>
        <begin position="100"/>
        <end position="620"/>
    </location>
</feature>
<dbReference type="PROSITE" id="PS00107">
    <property type="entry name" value="PROTEIN_KINASE_ATP"/>
    <property type="match status" value="1"/>
</dbReference>
<evidence type="ECO:0000256" key="1">
    <source>
        <dbReference type="ARBA" id="ARBA00012513"/>
    </source>
</evidence>
<dbReference type="InterPro" id="IPR011009">
    <property type="entry name" value="Kinase-like_dom_sf"/>
</dbReference>
<feature type="region of interest" description="Disordered" evidence="8">
    <location>
        <begin position="1"/>
        <end position="50"/>
    </location>
</feature>
<dbReference type="Proteomes" id="UP001642483">
    <property type="component" value="Unassembled WGS sequence"/>
</dbReference>
<dbReference type="EC" id="2.7.11.1" evidence="1"/>
<evidence type="ECO:0000256" key="3">
    <source>
        <dbReference type="ARBA" id="ARBA00022679"/>
    </source>
</evidence>
<feature type="compositionally biased region" description="Basic and acidic residues" evidence="8">
    <location>
        <begin position="279"/>
        <end position="295"/>
    </location>
</feature>
<reference evidence="10 11" key="1">
    <citation type="submission" date="2024-02" db="EMBL/GenBank/DDBJ databases">
        <authorList>
            <person name="Daric V."/>
            <person name="Darras S."/>
        </authorList>
    </citation>
    <scope>NUCLEOTIDE SEQUENCE [LARGE SCALE GENOMIC DNA]</scope>
</reference>
<sequence length="624" mass="70469">MVDVIESSLNKSKPQPAHQALSEEDARQFEENAASSFPSKPKPEDFHDESSAAWINPSPVLYSPKTIQLLHKKSKRSTDISTSNNFKDLLRSVPQVKEHFHVIRQIGCGTFSNVYLATLKKLGHESPKYALKHIFSTSHPKRIENEIKCLRDIGGDQYVVGIEGCIRHKGEVVIIMPYIKHNNFAELLKKMKIDDVREYMFQLLLSLHRVHQFNVIHRDVKPNNFLFDMETRRSGLVDFGLAQPLSQSKNDVEPTKDQRQKPSQKQSSHPSKRLISRSSDVENKLPMKTDAKKQESCVQPRAKRRCLAEIHPNKIALNRSCVSMMMKRQETSTSNLMRFPNKKFKRCLESCKSENIVKNKALTSNNRDKLSFVSFKSPISLTNRSPALGNKRSSTTVADVFPSIRKYSTTKQKDPKLRGSTVNQSKKSCNCFGNLTVCRECLARPAPNASRAGTAGFRSPEVLMRYSAQSTAVDVWAAGVIFLSLLSGRCPFFRPADDVDSLSQLLLIFGSKRIQEIARLLGKKMTCSEHFPGQDLRGIVMSLRQPPEEDGPTLRRSPRQRNGSSGSPTKELSPLPESAKSFDFDVVNIPDSAFDLLSRLLDPNPRTRITSTKALYHEFFAIRI</sequence>
<dbReference type="InterPro" id="IPR000719">
    <property type="entry name" value="Prot_kinase_dom"/>
</dbReference>
<evidence type="ECO:0000256" key="4">
    <source>
        <dbReference type="ARBA" id="ARBA00022741"/>
    </source>
</evidence>
<feature type="compositionally biased region" description="Polar residues" evidence="8">
    <location>
        <begin position="560"/>
        <end position="570"/>
    </location>
</feature>
<keyword evidence="3" id="KW-0808">Transferase</keyword>
<dbReference type="Pfam" id="PF00069">
    <property type="entry name" value="Pkinase"/>
    <property type="match status" value="2"/>
</dbReference>
<evidence type="ECO:0000256" key="5">
    <source>
        <dbReference type="ARBA" id="ARBA00022777"/>
    </source>
</evidence>
<feature type="compositionally biased region" description="Basic and acidic residues" evidence="8">
    <location>
        <begin position="250"/>
        <end position="260"/>
    </location>
</feature>
<dbReference type="SMART" id="SM00220">
    <property type="entry name" value="S_TKc"/>
    <property type="match status" value="1"/>
</dbReference>
<dbReference type="PANTHER" id="PTHR44167">
    <property type="entry name" value="OVARIAN-SPECIFIC SERINE/THREONINE-PROTEIN KINASE LOK-RELATED"/>
    <property type="match status" value="1"/>
</dbReference>
<dbReference type="Gene3D" id="1.10.510.10">
    <property type="entry name" value="Transferase(Phosphotransferase) domain 1"/>
    <property type="match status" value="2"/>
</dbReference>
<feature type="region of interest" description="Disordered" evidence="8">
    <location>
        <begin position="544"/>
        <end position="576"/>
    </location>
</feature>
<keyword evidence="2" id="KW-0723">Serine/threonine-protein kinase</keyword>
<feature type="binding site" evidence="7">
    <location>
        <position position="132"/>
    </location>
    <ligand>
        <name>ATP</name>
        <dbReference type="ChEBI" id="CHEBI:30616"/>
    </ligand>
</feature>
<keyword evidence="6 7" id="KW-0067">ATP-binding</keyword>
<keyword evidence="11" id="KW-1185">Reference proteome</keyword>
<dbReference type="InterPro" id="IPR008271">
    <property type="entry name" value="Ser/Thr_kinase_AS"/>
</dbReference>
<gene>
    <name evidence="10" type="ORF">CVLEPA_LOCUS4087</name>
</gene>
<dbReference type="PROSITE" id="PS00108">
    <property type="entry name" value="PROTEIN_KINASE_ST"/>
    <property type="match status" value="1"/>
</dbReference>
<evidence type="ECO:0000313" key="10">
    <source>
        <dbReference type="EMBL" id="CAK8674384.1"/>
    </source>
</evidence>
<dbReference type="EMBL" id="CAWYQH010000013">
    <property type="protein sequence ID" value="CAK8674384.1"/>
    <property type="molecule type" value="Genomic_DNA"/>
</dbReference>
<dbReference type="InterPro" id="IPR017441">
    <property type="entry name" value="Protein_kinase_ATP_BS"/>
</dbReference>
<keyword evidence="4 7" id="KW-0547">Nucleotide-binding</keyword>
<evidence type="ECO:0000256" key="7">
    <source>
        <dbReference type="PROSITE-ProRule" id="PRU10141"/>
    </source>
</evidence>
<feature type="region of interest" description="Disordered" evidence="8">
    <location>
        <begin position="247"/>
        <end position="296"/>
    </location>
</feature>
<dbReference type="PANTHER" id="PTHR44167:SF23">
    <property type="entry name" value="CDC7 KINASE, ISOFORM A-RELATED"/>
    <property type="match status" value="1"/>
</dbReference>
<feature type="compositionally biased region" description="Basic and acidic residues" evidence="8">
    <location>
        <begin position="41"/>
        <end position="50"/>
    </location>
</feature>
<evidence type="ECO:0000256" key="2">
    <source>
        <dbReference type="ARBA" id="ARBA00022527"/>
    </source>
</evidence>
<comment type="caution">
    <text evidence="10">The sequence shown here is derived from an EMBL/GenBank/DDBJ whole genome shotgun (WGS) entry which is preliminary data.</text>
</comment>
<dbReference type="Gene3D" id="3.30.200.20">
    <property type="entry name" value="Phosphorylase Kinase, domain 1"/>
    <property type="match status" value="1"/>
</dbReference>
<evidence type="ECO:0000256" key="6">
    <source>
        <dbReference type="ARBA" id="ARBA00022840"/>
    </source>
</evidence>